<gene>
    <name evidence="2" type="ORF">CKAH01_16437</name>
</gene>
<protein>
    <recommendedName>
        <fullName evidence="1">2EXR domain-containing protein</fullName>
    </recommendedName>
</protein>
<keyword evidence="3" id="KW-1185">Reference proteome</keyword>
<dbReference type="EMBL" id="VYYT01000167">
    <property type="protein sequence ID" value="KAK2760987.1"/>
    <property type="molecule type" value="Genomic_DNA"/>
</dbReference>
<feature type="domain" description="2EXR" evidence="1">
    <location>
        <begin position="10"/>
        <end position="81"/>
    </location>
</feature>
<dbReference type="InterPro" id="IPR045518">
    <property type="entry name" value="2EXR"/>
</dbReference>
<evidence type="ECO:0000313" key="2">
    <source>
        <dbReference type="EMBL" id="KAK2760987.1"/>
    </source>
</evidence>
<dbReference type="Pfam" id="PF20150">
    <property type="entry name" value="2EXR"/>
    <property type="match status" value="1"/>
</dbReference>
<evidence type="ECO:0000259" key="1">
    <source>
        <dbReference type="Pfam" id="PF20150"/>
    </source>
</evidence>
<comment type="caution">
    <text evidence="2">The sequence shown here is derived from an EMBL/GenBank/DDBJ whole genome shotgun (WGS) entry which is preliminary data.</text>
</comment>
<evidence type="ECO:0000313" key="3">
    <source>
        <dbReference type="Proteomes" id="UP001281614"/>
    </source>
</evidence>
<sequence length="307" mass="35840">MDSSKTLTSFTNFRHLPPELRCMVWTEFYLEPRRFDLRDGSSSKTVDRWSSESLGDGTQMRDRCNSWTLNAHESSRRYYELIDTTINHESAFVAQRIRPKTQISESFNTDISIDSQESGKCIPKIYLRISWNVDYIVLCLKKDSCGCPPKTPTWFRKIQNLVLHVHGGYLGSRTCITSENKWLLSSRTYLTDLTRILRASSTMADGFPFNDAAYFQTKYILREASGISDGWRNITCEKMSYSKEFSLPTTSRQPGWNEFIDKLRLRSRWVREDDMSLEEVDKMSELGEVEGCKQFFRRLQLEGPKER</sequence>
<dbReference type="Proteomes" id="UP001281614">
    <property type="component" value="Unassembled WGS sequence"/>
</dbReference>
<reference evidence="2" key="1">
    <citation type="submission" date="2023-02" db="EMBL/GenBank/DDBJ databases">
        <title>Colletotrichum kahawae CIFC_Que2 genome sequencing and assembly.</title>
        <authorList>
            <person name="Baroncelli R."/>
        </authorList>
    </citation>
    <scope>NUCLEOTIDE SEQUENCE</scope>
    <source>
        <strain evidence="2">CIFC_Que2</strain>
    </source>
</reference>
<accession>A0AAE0D6T6</accession>
<name>A0AAE0D6T6_COLKA</name>
<dbReference type="AlphaFoldDB" id="A0AAE0D6T6"/>
<proteinExistence type="predicted"/>
<organism evidence="2 3">
    <name type="scientific">Colletotrichum kahawae</name>
    <name type="common">Coffee berry disease fungus</name>
    <dbReference type="NCBI Taxonomy" id="34407"/>
    <lineage>
        <taxon>Eukaryota</taxon>
        <taxon>Fungi</taxon>
        <taxon>Dikarya</taxon>
        <taxon>Ascomycota</taxon>
        <taxon>Pezizomycotina</taxon>
        <taxon>Sordariomycetes</taxon>
        <taxon>Hypocreomycetidae</taxon>
        <taxon>Glomerellales</taxon>
        <taxon>Glomerellaceae</taxon>
        <taxon>Colletotrichum</taxon>
        <taxon>Colletotrichum gloeosporioides species complex</taxon>
    </lineage>
</organism>